<evidence type="ECO:0000256" key="2">
    <source>
        <dbReference type="SAM" id="Phobius"/>
    </source>
</evidence>
<keyword evidence="2" id="KW-0812">Transmembrane</keyword>
<accession>A0A4Y7PT42</accession>
<sequence>MPSSPEASNPDTSPTLSQDEKPARPSSSDTVNEKTDVAPSVTFGGYPEAPSTTMFSRPYPYPYPYPPSVPPSIKSKKSAETLPVTISSPAPGPYAPQIYPSVFRRTPHHYDDEDARKLHSMPNLSPHKNIDIHYDPAPLERPFRSPNMSVVSLPESFGRHGLTDQSPFHDSTRRKQLCDAVYGPGFTNPPIAIYAEWLDWQTNRNIERSNNYVHQIDLLGDFLEARKPGEEAKIEDFIEVMRASQGWPHWFGLDESLNAWYVVATTLLIPIYVPIKETCVTFEDQVRHMYPPMPPHLAPKKFNTTLSDILNCGLIVKPTDFFFEHFQIIEGETTVKIFFISGTSAHWSRLYDQNRAVKALGMDTLMKEIIASTFAIFEYNQFNKKAEELGLIVCNGAADYFSISSIFRDYQHVPPKLLAERAAAIEDLIKSRRSFRRSFRRDLRRQMKDQPFIFWGTVLAIFFGICTIIQTVASIWALVIAIEALKTGNPQAGPGNTVNGPSGNGTGSS</sequence>
<dbReference type="Proteomes" id="UP000294933">
    <property type="component" value="Unassembled WGS sequence"/>
</dbReference>
<evidence type="ECO:0000313" key="3">
    <source>
        <dbReference type="EMBL" id="TDL17729.1"/>
    </source>
</evidence>
<protein>
    <submittedName>
        <fullName evidence="3">Uncharacterized protein</fullName>
    </submittedName>
</protein>
<feature type="region of interest" description="Disordered" evidence="1">
    <location>
        <begin position="1"/>
        <end position="51"/>
    </location>
</feature>
<feature type="transmembrane region" description="Helical" evidence="2">
    <location>
        <begin position="452"/>
        <end position="479"/>
    </location>
</feature>
<evidence type="ECO:0000256" key="1">
    <source>
        <dbReference type="SAM" id="MobiDB-lite"/>
    </source>
</evidence>
<dbReference type="AlphaFoldDB" id="A0A4Y7PT42"/>
<dbReference type="EMBL" id="ML170217">
    <property type="protein sequence ID" value="TDL17729.1"/>
    <property type="molecule type" value="Genomic_DNA"/>
</dbReference>
<reference evidence="3 4" key="1">
    <citation type="submission" date="2018-06" db="EMBL/GenBank/DDBJ databases">
        <title>A transcriptomic atlas of mushroom development highlights an independent origin of complex multicellularity.</title>
        <authorList>
            <consortium name="DOE Joint Genome Institute"/>
            <person name="Krizsan K."/>
            <person name="Almasi E."/>
            <person name="Merenyi Z."/>
            <person name="Sahu N."/>
            <person name="Viragh M."/>
            <person name="Koszo T."/>
            <person name="Mondo S."/>
            <person name="Kiss B."/>
            <person name="Balint B."/>
            <person name="Kues U."/>
            <person name="Barry K."/>
            <person name="Hegedus J.C."/>
            <person name="Henrissat B."/>
            <person name="Johnson J."/>
            <person name="Lipzen A."/>
            <person name="Ohm R."/>
            <person name="Nagy I."/>
            <person name="Pangilinan J."/>
            <person name="Yan J."/>
            <person name="Xiong Y."/>
            <person name="Grigoriev I.V."/>
            <person name="Hibbett D.S."/>
            <person name="Nagy L.G."/>
        </authorList>
    </citation>
    <scope>NUCLEOTIDE SEQUENCE [LARGE SCALE GENOMIC DNA]</scope>
    <source>
        <strain evidence="3 4">SZMC22713</strain>
    </source>
</reference>
<dbReference type="OrthoDB" id="3269626at2759"/>
<feature type="compositionally biased region" description="Polar residues" evidence="1">
    <location>
        <begin position="1"/>
        <end position="17"/>
    </location>
</feature>
<name>A0A4Y7PT42_9AGAM</name>
<keyword evidence="2" id="KW-0472">Membrane</keyword>
<keyword evidence="2" id="KW-1133">Transmembrane helix</keyword>
<keyword evidence="4" id="KW-1185">Reference proteome</keyword>
<evidence type="ECO:0000313" key="4">
    <source>
        <dbReference type="Proteomes" id="UP000294933"/>
    </source>
</evidence>
<dbReference type="VEuPathDB" id="FungiDB:BD410DRAFT_843393"/>
<proteinExistence type="predicted"/>
<organism evidence="3 4">
    <name type="scientific">Rickenella mellea</name>
    <dbReference type="NCBI Taxonomy" id="50990"/>
    <lineage>
        <taxon>Eukaryota</taxon>
        <taxon>Fungi</taxon>
        <taxon>Dikarya</taxon>
        <taxon>Basidiomycota</taxon>
        <taxon>Agaricomycotina</taxon>
        <taxon>Agaricomycetes</taxon>
        <taxon>Hymenochaetales</taxon>
        <taxon>Rickenellaceae</taxon>
        <taxon>Rickenella</taxon>
    </lineage>
</organism>
<gene>
    <name evidence="3" type="ORF">BD410DRAFT_843393</name>
</gene>